<name>A0AAV7VXM3_PLEWA</name>
<dbReference type="EMBL" id="JANPWB010000002">
    <property type="protein sequence ID" value="KAJ1205246.1"/>
    <property type="molecule type" value="Genomic_DNA"/>
</dbReference>
<proteinExistence type="predicted"/>
<feature type="region of interest" description="Disordered" evidence="1">
    <location>
        <begin position="1"/>
        <end position="25"/>
    </location>
</feature>
<gene>
    <name evidence="2" type="ORF">NDU88_000681</name>
</gene>
<reference evidence="2" key="1">
    <citation type="journal article" date="2022" name="bioRxiv">
        <title>Sequencing and chromosome-scale assembly of the giantPleurodeles waltlgenome.</title>
        <authorList>
            <person name="Brown T."/>
            <person name="Elewa A."/>
            <person name="Iarovenko S."/>
            <person name="Subramanian E."/>
            <person name="Araus A.J."/>
            <person name="Petzold A."/>
            <person name="Susuki M."/>
            <person name="Suzuki K.-i.T."/>
            <person name="Hayashi T."/>
            <person name="Toyoda A."/>
            <person name="Oliveira C."/>
            <person name="Osipova E."/>
            <person name="Leigh N.D."/>
            <person name="Simon A."/>
            <person name="Yun M.H."/>
        </authorList>
    </citation>
    <scope>NUCLEOTIDE SEQUENCE</scope>
    <source>
        <strain evidence="2">20211129_DDA</strain>
        <tissue evidence="2">Liver</tissue>
    </source>
</reference>
<evidence type="ECO:0000313" key="2">
    <source>
        <dbReference type="EMBL" id="KAJ1205246.1"/>
    </source>
</evidence>
<keyword evidence="3" id="KW-1185">Reference proteome</keyword>
<organism evidence="2 3">
    <name type="scientific">Pleurodeles waltl</name>
    <name type="common">Iberian ribbed newt</name>
    <dbReference type="NCBI Taxonomy" id="8319"/>
    <lineage>
        <taxon>Eukaryota</taxon>
        <taxon>Metazoa</taxon>
        <taxon>Chordata</taxon>
        <taxon>Craniata</taxon>
        <taxon>Vertebrata</taxon>
        <taxon>Euteleostomi</taxon>
        <taxon>Amphibia</taxon>
        <taxon>Batrachia</taxon>
        <taxon>Caudata</taxon>
        <taxon>Salamandroidea</taxon>
        <taxon>Salamandridae</taxon>
        <taxon>Pleurodelinae</taxon>
        <taxon>Pleurodeles</taxon>
    </lineage>
</organism>
<sequence>MLLPKQAELTQGSQTSPPMLDKDARPGVLSLKEHTNRILAAIHNKKVALEQKIETVAQDVCLLRADHRTLGAKVEEAKCAMTDMAPLVNDHAARIQQMQ</sequence>
<dbReference type="Proteomes" id="UP001066276">
    <property type="component" value="Chromosome 1_2"/>
</dbReference>
<accession>A0AAV7VXM3</accession>
<comment type="caution">
    <text evidence="2">The sequence shown here is derived from an EMBL/GenBank/DDBJ whole genome shotgun (WGS) entry which is preliminary data.</text>
</comment>
<evidence type="ECO:0000313" key="3">
    <source>
        <dbReference type="Proteomes" id="UP001066276"/>
    </source>
</evidence>
<evidence type="ECO:0000256" key="1">
    <source>
        <dbReference type="SAM" id="MobiDB-lite"/>
    </source>
</evidence>
<dbReference type="AlphaFoldDB" id="A0AAV7VXM3"/>
<protein>
    <submittedName>
        <fullName evidence="2">Uncharacterized protein</fullName>
    </submittedName>
</protein>
<feature type="compositionally biased region" description="Polar residues" evidence="1">
    <location>
        <begin position="8"/>
        <end position="17"/>
    </location>
</feature>